<proteinExistence type="predicted"/>
<dbReference type="InterPro" id="IPR050099">
    <property type="entry name" value="SIS_GmhA/DiaA_subfam"/>
</dbReference>
<dbReference type="InterPro" id="IPR035461">
    <property type="entry name" value="GmhA/DiaA"/>
</dbReference>
<accession>A0A2N7WMT3</accession>
<gene>
    <name evidence="2" type="ORF">C0Z20_29305</name>
</gene>
<dbReference type="STRING" id="863227.GCA_000373005_04084"/>
<dbReference type="InterPro" id="IPR046348">
    <property type="entry name" value="SIS_dom_sf"/>
</dbReference>
<dbReference type="CDD" id="cd05006">
    <property type="entry name" value="SIS_GmhA"/>
    <property type="match status" value="1"/>
</dbReference>
<dbReference type="PROSITE" id="PS51464">
    <property type="entry name" value="SIS"/>
    <property type="match status" value="1"/>
</dbReference>
<dbReference type="PANTHER" id="PTHR30390">
    <property type="entry name" value="SEDOHEPTULOSE 7-PHOSPHATE ISOMERASE / DNAA INITIATOR-ASSOCIATING FACTOR FOR REPLICATION INITIATION"/>
    <property type="match status" value="1"/>
</dbReference>
<dbReference type="AlphaFoldDB" id="A0A2N7WMT3"/>
<dbReference type="Proteomes" id="UP000235777">
    <property type="component" value="Unassembled WGS sequence"/>
</dbReference>
<dbReference type="RefSeq" id="WP_018442680.1">
    <property type="nucleotide sequence ID" value="NZ_KB890189.1"/>
</dbReference>
<dbReference type="OrthoDB" id="9810929at2"/>
<evidence type="ECO:0000259" key="1">
    <source>
        <dbReference type="PROSITE" id="PS51464"/>
    </source>
</evidence>
<comment type="caution">
    <text evidence="2">The sequence shown here is derived from an EMBL/GenBank/DDBJ whole genome shotgun (WGS) entry which is preliminary data.</text>
</comment>
<dbReference type="EMBL" id="PNYC01000029">
    <property type="protein sequence ID" value="PMS30767.1"/>
    <property type="molecule type" value="Genomic_DNA"/>
</dbReference>
<evidence type="ECO:0000313" key="2">
    <source>
        <dbReference type="EMBL" id="PMS30767.1"/>
    </source>
</evidence>
<dbReference type="GO" id="GO:1901135">
    <property type="term" value="P:carbohydrate derivative metabolic process"/>
    <property type="evidence" value="ECO:0007669"/>
    <property type="project" value="InterPro"/>
</dbReference>
<protein>
    <submittedName>
        <fullName evidence="2">SIS domain-containing protein</fullName>
    </submittedName>
</protein>
<dbReference type="Gene3D" id="3.40.50.10490">
    <property type="entry name" value="Glucose-6-phosphate isomerase like protein, domain 1"/>
    <property type="match status" value="1"/>
</dbReference>
<evidence type="ECO:0000313" key="3">
    <source>
        <dbReference type="Proteomes" id="UP000235777"/>
    </source>
</evidence>
<dbReference type="PANTHER" id="PTHR30390:SF6">
    <property type="entry name" value="DNAA INITIATOR-ASSOCIATING PROTEIN DIAA"/>
    <property type="match status" value="1"/>
</dbReference>
<dbReference type="InterPro" id="IPR001347">
    <property type="entry name" value="SIS_dom"/>
</dbReference>
<feature type="domain" description="SIS" evidence="1">
    <location>
        <begin position="35"/>
        <end position="216"/>
    </location>
</feature>
<keyword evidence="3" id="KW-1185">Reference proteome</keyword>
<sequence length="216" mass="22037">MSLERIQQHFRDSAALQLQALDALSMPIAAAVDTMFGALANGNKILACGNGASATDAQRFAAQLTARFERERPGLPAIALTADSAVLTALAADGPFDDVYARQVRALGHSGDVLLAVTATDDSANVLAAIGEAHEREMFVIALTGNGAVSVAGGAGGANGSGPNGGNGGGKISEALADTDIHICVPSERVARIHELHLLTIHCLCDGIDAMLLGED</sequence>
<organism evidence="2 3">
    <name type="scientific">Trinickia symbiotica</name>
    <dbReference type="NCBI Taxonomy" id="863227"/>
    <lineage>
        <taxon>Bacteria</taxon>
        <taxon>Pseudomonadati</taxon>
        <taxon>Pseudomonadota</taxon>
        <taxon>Betaproteobacteria</taxon>
        <taxon>Burkholderiales</taxon>
        <taxon>Burkholderiaceae</taxon>
        <taxon>Trinickia</taxon>
    </lineage>
</organism>
<dbReference type="Pfam" id="PF13580">
    <property type="entry name" value="SIS_2"/>
    <property type="match status" value="1"/>
</dbReference>
<reference evidence="2 3" key="1">
    <citation type="submission" date="2018-01" db="EMBL/GenBank/DDBJ databases">
        <title>Whole genome analyses suggest that Burkholderia sensu lato contains two further novel genera in the rhizoxinica-symbiotica group Mycetohabitans gen. nov., and Trinickia gen. nov.: implications for the evolution of diazotrophy and nodulation in the Burkholderiaceae.</title>
        <authorList>
            <person name="Estrada-de los Santos P."/>
            <person name="Palmer M."/>
            <person name="Chavez-Ramirez B."/>
            <person name="Beukes C."/>
            <person name="Steenkamp E.T."/>
            <person name="Hirsch A.M."/>
            <person name="Manyaka P."/>
            <person name="Maluk M."/>
            <person name="Lafos M."/>
            <person name="Crook M."/>
            <person name="Gross E."/>
            <person name="Simon M.F."/>
            <person name="Bueno dos Reis Junior F."/>
            <person name="Poole P.S."/>
            <person name="Venter S.N."/>
            <person name="James E.K."/>
        </authorList>
    </citation>
    <scope>NUCLEOTIDE SEQUENCE [LARGE SCALE GENOMIC DNA]</scope>
    <source>
        <strain evidence="2 3">JPY 581</strain>
    </source>
</reference>
<name>A0A2N7WMT3_9BURK</name>
<dbReference type="SUPFAM" id="SSF53697">
    <property type="entry name" value="SIS domain"/>
    <property type="match status" value="1"/>
</dbReference>
<dbReference type="GO" id="GO:0097367">
    <property type="term" value="F:carbohydrate derivative binding"/>
    <property type="evidence" value="ECO:0007669"/>
    <property type="project" value="InterPro"/>
</dbReference>